<dbReference type="PRINTS" id="PR01183">
    <property type="entry name" value="RIBORDTASEM1"/>
</dbReference>
<dbReference type="GO" id="GO:0005524">
    <property type="term" value="F:ATP binding"/>
    <property type="evidence" value="ECO:0007669"/>
    <property type="project" value="InterPro"/>
</dbReference>
<evidence type="ECO:0000313" key="5">
    <source>
        <dbReference type="EMBL" id="APU00581.1"/>
    </source>
</evidence>
<dbReference type="Pfam" id="PF00317">
    <property type="entry name" value="Ribonuc_red_lgN"/>
    <property type="match status" value="1"/>
</dbReference>
<feature type="domain" description="Ribonucleotide reductase large subunit N-terminal" evidence="3">
    <location>
        <begin position="26"/>
        <end position="94"/>
    </location>
</feature>
<comment type="function">
    <text evidence="2">Provides the precursors necessary for DNA synthesis. Catalyzes the biosynthesis of deoxyribonucleotides from the corresponding ribonucleotides.</text>
</comment>
<reference evidence="5 6" key="1">
    <citation type="journal article" date="2017" name="Sci. Rep.">
        <title>Characterization and diversity of phages infecting Aeromonas salmonicida subsp. salmonicida.</title>
        <authorList>
            <person name="Vincent A.T."/>
            <person name="Paquet V.E."/>
            <person name="Bernatchez A."/>
            <person name="Tremblay D.M."/>
            <person name="Moineau S."/>
            <person name="Charette S.J."/>
        </authorList>
    </citation>
    <scope>NUCLEOTIDE SEQUENCE [LARGE SCALE GENOMIC DNA]</scope>
</reference>
<dbReference type="UniPathway" id="UPA00326"/>
<dbReference type="GO" id="GO:0004748">
    <property type="term" value="F:ribonucleoside-diphosphate reductase activity, thioredoxin disulfide as acceptor"/>
    <property type="evidence" value="ECO:0007669"/>
    <property type="project" value="UniProtKB-EC"/>
</dbReference>
<evidence type="ECO:0000256" key="2">
    <source>
        <dbReference type="RuleBase" id="RU003410"/>
    </source>
</evidence>
<dbReference type="EMBL" id="KY290948">
    <property type="protein sequence ID" value="APU00581.1"/>
    <property type="molecule type" value="Genomic_DNA"/>
</dbReference>
<dbReference type="InterPro" id="IPR000788">
    <property type="entry name" value="RNR_lg_C"/>
</dbReference>
<sequence length="570" mass="63818">MKAQSKFESVSAERKYLQSIGEIPEFYTTQGWSMFKKNYQYKGETVRGAFRRVASTLAKHDIRPEAEERYFDLLWSGKLAMATPVFCNTGTDRGMPVSCAGSYVGDSVLDFYEGQTEVAMLAKNGFGTASYLGDIRPRGSDISTSHNKADGLVPVFDNFVNTKTKVAAAGRRGEWAGYVDFSHGDFWELQGYVLKNPASAHVGWVFEKEDYEKLKARDPEYMARWNELMYMRARTGKGYMWKNWIANELAPQAIKNSGIPIRSSQLCTEIALPSDDMHTFTCILSSLNVSLWDEITADDIKWSVRFLDSVCSEFLAKAKELSYDTLHKAIRFTEKARALGLGTLGFHTYLQMNDIAFESGAAHILNNQLYAEIKKAAEEGSRELAEEYGEPEWCKGTGMRNATLITIAPNMSSALLAGGVSQGVEPLVCNSFIQQSNAGDFVRSNPVLAKVLKDRLTDKEIQELMEDIATYHNGSVQHLDILTDHEKSVFKTAYEIDQHAIIRLASARQRHIDQAQSINLFFSADEKESVIASVHRAFMDDPRLKSLYYLRSERGVKASSGKSDCLACEG</sequence>
<feature type="domain" description="Ribonucleotide reductase large subunit C-terminal" evidence="4">
    <location>
        <begin position="97"/>
        <end position="188"/>
    </location>
</feature>
<dbReference type="InterPro" id="IPR013350">
    <property type="entry name" value="RNR_alpha"/>
</dbReference>
<comment type="catalytic activity">
    <reaction evidence="2">
        <text>a 2'-deoxyribonucleoside 5'-diphosphate + [thioredoxin]-disulfide + H2O = a ribonucleoside 5'-diphosphate + [thioredoxin]-dithiol</text>
        <dbReference type="Rhea" id="RHEA:23252"/>
        <dbReference type="Rhea" id="RHEA-COMP:10698"/>
        <dbReference type="Rhea" id="RHEA-COMP:10700"/>
        <dbReference type="ChEBI" id="CHEBI:15377"/>
        <dbReference type="ChEBI" id="CHEBI:29950"/>
        <dbReference type="ChEBI" id="CHEBI:50058"/>
        <dbReference type="ChEBI" id="CHEBI:57930"/>
        <dbReference type="ChEBI" id="CHEBI:73316"/>
        <dbReference type="EC" id="1.17.4.1"/>
    </reaction>
</comment>
<name>A0A219Y9D4_9CAUD</name>
<comment type="similarity">
    <text evidence="1 2">Belongs to the ribonucleoside diphosphate reductase large chain family.</text>
</comment>
<dbReference type="Proteomes" id="UP000222894">
    <property type="component" value="Genome"/>
</dbReference>
<dbReference type="Gene3D" id="3.20.70.20">
    <property type="match status" value="1"/>
</dbReference>
<feature type="domain" description="Ribonucleotide reductase large subunit C-terminal" evidence="4">
    <location>
        <begin position="395"/>
        <end position="538"/>
    </location>
</feature>
<dbReference type="EC" id="1.17.4.1" evidence="2"/>
<feature type="domain" description="Ribonucleotide reductase large subunit C-terminal" evidence="4">
    <location>
        <begin position="224"/>
        <end position="390"/>
    </location>
</feature>
<dbReference type="InterPro" id="IPR013509">
    <property type="entry name" value="RNR_lsu_N"/>
</dbReference>
<dbReference type="NCBIfam" id="TIGR02510">
    <property type="entry name" value="NrdE-prime"/>
    <property type="match status" value="1"/>
</dbReference>
<protein>
    <recommendedName>
        <fullName evidence="2">Ribonucleoside-diphosphate reductase</fullName>
        <ecNumber evidence="2">1.17.4.1</ecNumber>
    </recommendedName>
</protein>
<dbReference type="Pfam" id="PF02867">
    <property type="entry name" value="Ribonuc_red_lgC"/>
    <property type="match status" value="3"/>
</dbReference>
<proteinExistence type="inferred from homology"/>
<dbReference type="SUPFAM" id="SSF51998">
    <property type="entry name" value="PFL-like glycyl radical enzymes"/>
    <property type="match status" value="1"/>
</dbReference>
<keyword evidence="2" id="KW-0215">Deoxyribonucleotide synthesis</keyword>
<organism evidence="5 6">
    <name type="scientific">Aeromonas phage 44RR2.8t.2</name>
    <dbReference type="NCBI Taxonomy" id="1932900"/>
    <lineage>
        <taxon>Viruses</taxon>
        <taxon>Duplodnaviria</taxon>
        <taxon>Heunggongvirae</taxon>
        <taxon>Uroviricota</taxon>
        <taxon>Caudoviricetes</taxon>
        <taxon>Pantevenvirales</taxon>
        <taxon>Straboviridae</taxon>
        <taxon>Biquartavirus</taxon>
        <taxon>Biquartavirus 44RR2</taxon>
    </lineage>
</organism>
<accession>A0A219Y9D4</accession>
<evidence type="ECO:0000259" key="4">
    <source>
        <dbReference type="Pfam" id="PF02867"/>
    </source>
</evidence>
<keyword evidence="2 5" id="KW-0560">Oxidoreductase</keyword>
<dbReference type="PANTHER" id="PTHR11573">
    <property type="entry name" value="RIBONUCLEOSIDE-DIPHOSPHATE REDUCTASE LARGE CHAIN"/>
    <property type="match status" value="1"/>
</dbReference>
<evidence type="ECO:0000256" key="1">
    <source>
        <dbReference type="ARBA" id="ARBA00010406"/>
    </source>
</evidence>
<dbReference type="PANTHER" id="PTHR11573:SF6">
    <property type="entry name" value="RIBONUCLEOSIDE-DIPHOSPHATE REDUCTASE LARGE SUBUNIT"/>
    <property type="match status" value="1"/>
</dbReference>
<evidence type="ECO:0000259" key="3">
    <source>
        <dbReference type="Pfam" id="PF00317"/>
    </source>
</evidence>
<dbReference type="InterPro" id="IPR039718">
    <property type="entry name" value="Rrm1"/>
</dbReference>
<evidence type="ECO:0000313" key="6">
    <source>
        <dbReference type="Proteomes" id="UP000222894"/>
    </source>
</evidence>
<dbReference type="GO" id="GO:0009263">
    <property type="term" value="P:deoxyribonucleotide biosynthetic process"/>
    <property type="evidence" value="ECO:0007669"/>
    <property type="project" value="UniProtKB-KW"/>
</dbReference>